<comment type="caution">
    <text evidence="1">The sequence shown here is derived from an EMBL/GenBank/DDBJ whole genome shotgun (WGS) entry which is preliminary data.</text>
</comment>
<proteinExistence type="predicted"/>
<evidence type="ECO:0000313" key="1">
    <source>
        <dbReference type="EMBL" id="TDS79506.1"/>
    </source>
</evidence>
<dbReference type="AlphaFoldDB" id="A0A4R7FPC5"/>
<keyword evidence="2" id="KW-1185">Reference proteome</keyword>
<dbReference type="Proteomes" id="UP000295344">
    <property type="component" value="Unassembled WGS sequence"/>
</dbReference>
<protein>
    <submittedName>
        <fullName evidence="1">Uncharacterized protein</fullName>
    </submittedName>
</protein>
<dbReference type="EMBL" id="SOAM01000001">
    <property type="protein sequence ID" value="TDS79506.1"/>
    <property type="molecule type" value="Genomic_DNA"/>
</dbReference>
<organism evidence="1 2">
    <name type="scientific">Amnibacterium kyonggiense</name>
    <dbReference type="NCBI Taxonomy" id="595671"/>
    <lineage>
        <taxon>Bacteria</taxon>
        <taxon>Bacillati</taxon>
        <taxon>Actinomycetota</taxon>
        <taxon>Actinomycetes</taxon>
        <taxon>Micrococcales</taxon>
        <taxon>Microbacteriaceae</taxon>
        <taxon>Amnibacterium</taxon>
    </lineage>
</organism>
<reference evidence="1 2" key="1">
    <citation type="submission" date="2019-03" db="EMBL/GenBank/DDBJ databases">
        <title>Genomic Encyclopedia of Archaeal and Bacterial Type Strains, Phase II (KMG-II): from individual species to whole genera.</title>
        <authorList>
            <person name="Goeker M."/>
        </authorList>
    </citation>
    <scope>NUCLEOTIDE SEQUENCE [LARGE SCALE GENOMIC DNA]</scope>
    <source>
        <strain evidence="1 2">DSM 24782</strain>
    </source>
</reference>
<sequence length="74" mass="7840">MSAPVTRSSPTHIHLLAVERHGSSATIRILRGPDDSVETYSIDLDREIEIGLADTLAIAIAIARAYGLGNGSLI</sequence>
<dbReference type="RefSeq" id="WP_133763750.1">
    <property type="nucleotide sequence ID" value="NZ_BAAARP010000001.1"/>
</dbReference>
<name>A0A4R7FPC5_9MICO</name>
<gene>
    <name evidence="1" type="ORF">CLV52_0035</name>
</gene>
<evidence type="ECO:0000313" key="2">
    <source>
        <dbReference type="Proteomes" id="UP000295344"/>
    </source>
</evidence>
<accession>A0A4R7FPC5</accession>